<evidence type="ECO:0000313" key="5">
    <source>
        <dbReference type="Proteomes" id="UP000067626"/>
    </source>
</evidence>
<comment type="subcellular location">
    <subcellularLocation>
        <location evidence="1">Secreted</location>
    </subcellularLocation>
</comment>
<dbReference type="InterPro" id="IPR011330">
    <property type="entry name" value="Glyco_hydro/deAcase_b/a-brl"/>
</dbReference>
<dbReference type="STRING" id="52.CMC5_076570"/>
<organism evidence="4 5">
    <name type="scientific">Chondromyces crocatus</name>
    <dbReference type="NCBI Taxonomy" id="52"/>
    <lineage>
        <taxon>Bacteria</taxon>
        <taxon>Pseudomonadati</taxon>
        <taxon>Myxococcota</taxon>
        <taxon>Polyangia</taxon>
        <taxon>Polyangiales</taxon>
        <taxon>Polyangiaceae</taxon>
        <taxon>Chondromyces</taxon>
    </lineage>
</organism>
<accession>A0A0K1ER64</accession>
<gene>
    <name evidence="4" type="ORF">CMC5_076570</name>
</gene>
<dbReference type="EMBL" id="CP012159">
    <property type="protein sequence ID" value="AKT43425.1"/>
    <property type="molecule type" value="Genomic_DNA"/>
</dbReference>
<dbReference type="InterPro" id="IPR051398">
    <property type="entry name" value="Polysacch_Deacetylase"/>
</dbReference>
<dbReference type="Proteomes" id="UP000067626">
    <property type="component" value="Chromosome"/>
</dbReference>
<dbReference type="RefSeq" id="WP_245678087.1">
    <property type="nucleotide sequence ID" value="NZ_CP012159.1"/>
</dbReference>
<reference evidence="4 5" key="1">
    <citation type="submission" date="2015-07" db="EMBL/GenBank/DDBJ databases">
        <title>Genome analysis of myxobacterium Chondromyces crocatus Cm c5 reveals a high potential for natural compound synthesis and the genetic basis for the loss of fruiting body formation.</title>
        <authorList>
            <person name="Zaburannyi N."/>
            <person name="Bunk B."/>
            <person name="Maier J."/>
            <person name="Overmann J."/>
            <person name="Mueller R."/>
        </authorList>
    </citation>
    <scope>NUCLEOTIDE SEQUENCE [LARGE SCALE GENOMIC DNA]</scope>
    <source>
        <strain evidence="4 5">Cm c5</strain>
    </source>
</reference>
<feature type="domain" description="NodB homology" evidence="3">
    <location>
        <begin position="64"/>
        <end position="313"/>
    </location>
</feature>
<keyword evidence="5" id="KW-1185">Reference proteome</keyword>
<dbReference type="GO" id="GO:0005576">
    <property type="term" value="C:extracellular region"/>
    <property type="evidence" value="ECO:0007669"/>
    <property type="project" value="UniProtKB-SubCell"/>
</dbReference>
<evidence type="ECO:0000256" key="2">
    <source>
        <dbReference type="ARBA" id="ARBA00022729"/>
    </source>
</evidence>
<dbReference type="SUPFAM" id="SSF88713">
    <property type="entry name" value="Glycoside hydrolase/deacetylase"/>
    <property type="match status" value="1"/>
</dbReference>
<dbReference type="GO" id="GO:0016810">
    <property type="term" value="F:hydrolase activity, acting on carbon-nitrogen (but not peptide) bonds"/>
    <property type="evidence" value="ECO:0007669"/>
    <property type="project" value="InterPro"/>
</dbReference>
<evidence type="ECO:0000259" key="3">
    <source>
        <dbReference type="PROSITE" id="PS51677"/>
    </source>
</evidence>
<dbReference type="AlphaFoldDB" id="A0A0K1ER64"/>
<dbReference type="InterPro" id="IPR002509">
    <property type="entry name" value="NODB_dom"/>
</dbReference>
<dbReference type="PANTHER" id="PTHR34216:SF3">
    <property type="entry name" value="POLY-BETA-1,6-N-ACETYL-D-GLUCOSAMINE N-DEACETYLASE"/>
    <property type="match status" value="1"/>
</dbReference>
<dbReference type="GO" id="GO:0005975">
    <property type="term" value="P:carbohydrate metabolic process"/>
    <property type="evidence" value="ECO:0007669"/>
    <property type="project" value="InterPro"/>
</dbReference>
<proteinExistence type="predicted"/>
<evidence type="ECO:0000256" key="1">
    <source>
        <dbReference type="ARBA" id="ARBA00004613"/>
    </source>
</evidence>
<keyword evidence="2" id="KW-0732">Signal</keyword>
<dbReference type="CDD" id="cd10918">
    <property type="entry name" value="CE4_NodB_like_5s_6s"/>
    <property type="match status" value="1"/>
</dbReference>
<dbReference type="PANTHER" id="PTHR34216">
    <property type="match status" value="1"/>
</dbReference>
<dbReference type="KEGG" id="ccro:CMC5_076570"/>
<dbReference type="Pfam" id="PF01522">
    <property type="entry name" value="Polysacc_deac_1"/>
    <property type="match status" value="2"/>
</dbReference>
<evidence type="ECO:0000313" key="4">
    <source>
        <dbReference type="EMBL" id="AKT43425.1"/>
    </source>
</evidence>
<protein>
    <recommendedName>
        <fullName evidence="3">NodB homology domain-containing protein</fullName>
    </recommendedName>
</protein>
<sequence length="313" mass="34371">MPILGVFTYHRIAEPDGVGEFDTGVAEATARELREQIALIKAHCTALSLSELRQGLRGGHLPPNPVLITFDDGYRDCHDVVLPILRDAGVSATFFIPTIYPGAGRIFWWDRVHLTLRRCRREVVELAYPVPLVLHPTRAPRAAADRITAAIKRTPGVDIERCLAELERATDVTLGVDEERKLAQATIMDWPHIRALRAAGMDVQSHGHRHCVLNTMSPDEARRDLICSRSVLMDVLGEPVHAVAYPVGYPLARAHRAAVQAAGFEIGFTNNTGLCLTTACDPLNVPRVAMDRGQVGALYKLKLLAGERYGPSA</sequence>
<name>A0A0K1ER64_CHOCO</name>
<dbReference type="PROSITE" id="PS51677">
    <property type="entry name" value="NODB"/>
    <property type="match status" value="1"/>
</dbReference>
<dbReference type="Gene3D" id="3.20.20.370">
    <property type="entry name" value="Glycoside hydrolase/deacetylase"/>
    <property type="match status" value="1"/>
</dbReference>